<reference evidence="1" key="1">
    <citation type="journal article" date="2014" name="Nat. Commun.">
        <title>Multiple recent horizontal transfers of a large genomic region in cheese making fungi.</title>
        <authorList>
            <person name="Cheeseman K."/>
            <person name="Ropars J."/>
            <person name="Renault P."/>
            <person name="Dupont J."/>
            <person name="Gouzy J."/>
            <person name="Branca A."/>
            <person name="Abraham A.L."/>
            <person name="Ceppi M."/>
            <person name="Conseiller E."/>
            <person name="Debuchy R."/>
            <person name="Malagnac F."/>
            <person name="Goarin A."/>
            <person name="Silar P."/>
            <person name="Lacoste S."/>
            <person name="Sallet E."/>
            <person name="Bensimon A."/>
            <person name="Giraud T."/>
            <person name="Brygoo Y."/>
        </authorList>
    </citation>
    <scope>NUCLEOTIDE SEQUENCE [LARGE SCALE GENOMIC DNA]</scope>
    <source>
        <strain evidence="1">FM164</strain>
    </source>
</reference>
<name>W6PV32_PENRF</name>
<accession>W6PV32</accession>
<keyword evidence="2" id="KW-1185">Reference proteome</keyword>
<dbReference type="Proteomes" id="UP000030686">
    <property type="component" value="Unassembled WGS sequence"/>
</dbReference>
<evidence type="ECO:0000313" key="1">
    <source>
        <dbReference type="EMBL" id="CDM28098.1"/>
    </source>
</evidence>
<evidence type="ECO:0000313" key="2">
    <source>
        <dbReference type="Proteomes" id="UP000030686"/>
    </source>
</evidence>
<dbReference type="AlphaFoldDB" id="W6PV32"/>
<dbReference type="EMBL" id="HG792015">
    <property type="protein sequence ID" value="CDM28098.1"/>
    <property type="molecule type" value="Genomic_DNA"/>
</dbReference>
<gene>
    <name evidence="1" type="ORF">PROQFM164_S01g001909</name>
</gene>
<organism evidence="1 2">
    <name type="scientific">Penicillium roqueforti (strain FM164)</name>
    <dbReference type="NCBI Taxonomy" id="1365484"/>
    <lineage>
        <taxon>Eukaryota</taxon>
        <taxon>Fungi</taxon>
        <taxon>Dikarya</taxon>
        <taxon>Ascomycota</taxon>
        <taxon>Pezizomycotina</taxon>
        <taxon>Eurotiomycetes</taxon>
        <taxon>Eurotiomycetidae</taxon>
        <taxon>Eurotiales</taxon>
        <taxon>Aspergillaceae</taxon>
        <taxon>Penicillium</taxon>
    </lineage>
</organism>
<protein>
    <submittedName>
        <fullName evidence="1">Genomic scaffold, ProqFM164S01</fullName>
    </submittedName>
</protein>
<proteinExistence type="predicted"/>
<sequence>MHLLTLYWVAGRTIIPLPRLSCLPSYEGPRIFRHDANTRPFQAIGEFRDSMDLAFNQIGRIHPATNTQELSGKKRVVTRKEM</sequence>